<dbReference type="AlphaFoldDB" id="A0A1M3SZ92"/>
<gene>
    <name evidence="1" type="ORF">ASPFODRAFT_148565</name>
</gene>
<accession>A0A1M3SZ92</accession>
<dbReference type="Proteomes" id="UP000184063">
    <property type="component" value="Unassembled WGS sequence"/>
</dbReference>
<proteinExistence type="predicted"/>
<evidence type="ECO:0000313" key="1">
    <source>
        <dbReference type="EMBL" id="OJZ79830.1"/>
    </source>
</evidence>
<name>A0A1M3SZ92_ASPLC</name>
<protein>
    <submittedName>
        <fullName evidence="1">Uncharacterized protein</fullName>
    </submittedName>
</protein>
<sequence length="188" mass="21224">MGTIYQDTVDQDTTARSSMGEGLIEAKLISREYCLSHWVITFSQSGQCINADLSKDVIRYSRSPLPEVVSSIAFRIKDAKPPIDKLLEDLWLPFMERSREFCDCVQWVWGVIYNYSRLDYIETVSTTGISRDDLVEELVRRQSNALNGIELGLALSEIACTENYCGRDLRSNDRSGSHPGRAKSPSNC</sequence>
<evidence type="ECO:0000313" key="2">
    <source>
        <dbReference type="Proteomes" id="UP000184063"/>
    </source>
</evidence>
<dbReference type="VEuPathDB" id="FungiDB:ASPFODRAFT_148565"/>
<reference evidence="2" key="1">
    <citation type="journal article" date="2017" name="Genome Biol.">
        <title>Comparative genomics reveals high biological diversity and specific adaptations in the industrially and medically important fungal genus Aspergillus.</title>
        <authorList>
            <person name="de Vries R.P."/>
            <person name="Riley R."/>
            <person name="Wiebenga A."/>
            <person name="Aguilar-Osorio G."/>
            <person name="Amillis S."/>
            <person name="Uchima C.A."/>
            <person name="Anderluh G."/>
            <person name="Asadollahi M."/>
            <person name="Askin M."/>
            <person name="Barry K."/>
            <person name="Battaglia E."/>
            <person name="Bayram O."/>
            <person name="Benocci T."/>
            <person name="Braus-Stromeyer S.A."/>
            <person name="Caldana C."/>
            <person name="Canovas D."/>
            <person name="Cerqueira G.C."/>
            <person name="Chen F."/>
            <person name="Chen W."/>
            <person name="Choi C."/>
            <person name="Clum A."/>
            <person name="Dos Santos R.A."/>
            <person name="Damasio A.R."/>
            <person name="Diallinas G."/>
            <person name="Emri T."/>
            <person name="Fekete E."/>
            <person name="Flipphi M."/>
            <person name="Freyberg S."/>
            <person name="Gallo A."/>
            <person name="Gournas C."/>
            <person name="Habgood R."/>
            <person name="Hainaut M."/>
            <person name="Harispe M.L."/>
            <person name="Henrissat B."/>
            <person name="Hilden K.S."/>
            <person name="Hope R."/>
            <person name="Hossain A."/>
            <person name="Karabika E."/>
            <person name="Karaffa L."/>
            <person name="Karanyi Z."/>
            <person name="Krasevec N."/>
            <person name="Kuo A."/>
            <person name="Kusch H."/>
            <person name="LaButti K."/>
            <person name="Lagendijk E.L."/>
            <person name="Lapidus A."/>
            <person name="Levasseur A."/>
            <person name="Lindquist E."/>
            <person name="Lipzen A."/>
            <person name="Logrieco A.F."/>
            <person name="MacCabe A."/>
            <person name="Maekelae M.R."/>
            <person name="Malavazi I."/>
            <person name="Melin P."/>
            <person name="Meyer V."/>
            <person name="Mielnichuk N."/>
            <person name="Miskei M."/>
            <person name="Molnar A.P."/>
            <person name="Mule G."/>
            <person name="Ngan C.Y."/>
            <person name="Orejas M."/>
            <person name="Orosz E."/>
            <person name="Ouedraogo J.P."/>
            <person name="Overkamp K.M."/>
            <person name="Park H.-S."/>
            <person name="Perrone G."/>
            <person name="Piumi F."/>
            <person name="Punt P.J."/>
            <person name="Ram A.F."/>
            <person name="Ramon A."/>
            <person name="Rauscher S."/>
            <person name="Record E."/>
            <person name="Riano-Pachon D.M."/>
            <person name="Robert V."/>
            <person name="Roehrig J."/>
            <person name="Ruller R."/>
            <person name="Salamov A."/>
            <person name="Salih N.S."/>
            <person name="Samson R.A."/>
            <person name="Sandor E."/>
            <person name="Sanguinetti M."/>
            <person name="Schuetze T."/>
            <person name="Sepcic K."/>
            <person name="Shelest E."/>
            <person name="Sherlock G."/>
            <person name="Sophianopoulou V."/>
            <person name="Squina F.M."/>
            <person name="Sun H."/>
            <person name="Susca A."/>
            <person name="Todd R.B."/>
            <person name="Tsang A."/>
            <person name="Unkles S.E."/>
            <person name="van de Wiele N."/>
            <person name="van Rossen-Uffink D."/>
            <person name="Oliveira J.V."/>
            <person name="Vesth T.C."/>
            <person name="Visser J."/>
            <person name="Yu J.-H."/>
            <person name="Zhou M."/>
            <person name="Andersen M.R."/>
            <person name="Archer D.B."/>
            <person name="Baker S.E."/>
            <person name="Benoit I."/>
            <person name="Brakhage A.A."/>
            <person name="Braus G.H."/>
            <person name="Fischer R."/>
            <person name="Frisvad J.C."/>
            <person name="Goldman G.H."/>
            <person name="Houbraken J."/>
            <person name="Oakley B."/>
            <person name="Pocsi I."/>
            <person name="Scazzocchio C."/>
            <person name="Seiboth B."/>
            <person name="vanKuyk P.A."/>
            <person name="Wortman J."/>
            <person name="Dyer P.S."/>
            <person name="Grigoriev I.V."/>
        </authorList>
    </citation>
    <scope>NUCLEOTIDE SEQUENCE [LARGE SCALE GENOMIC DNA]</scope>
    <source>
        <strain evidence="2">CBS 106.47</strain>
    </source>
</reference>
<dbReference type="EMBL" id="KV878270">
    <property type="protein sequence ID" value="OJZ79830.1"/>
    <property type="molecule type" value="Genomic_DNA"/>
</dbReference>
<organism evidence="1 2">
    <name type="scientific">Aspergillus luchuensis (strain CBS 106.47)</name>
    <dbReference type="NCBI Taxonomy" id="1137211"/>
    <lineage>
        <taxon>Eukaryota</taxon>
        <taxon>Fungi</taxon>
        <taxon>Dikarya</taxon>
        <taxon>Ascomycota</taxon>
        <taxon>Pezizomycotina</taxon>
        <taxon>Eurotiomycetes</taxon>
        <taxon>Eurotiomycetidae</taxon>
        <taxon>Eurotiales</taxon>
        <taxon>Aspergillaceae</taxon>
        <taxon>Aspergillus</taxon>
        <taxon>Aspergillus subgen. Circumdati</taxon>
    </lineage>
</organism>
<dbReference type="OrthoDB" id="4485616at2759"/>